<comment type="caution">
    <text evidence="2">The sequence shown here is derived from an EMBL/GenBank/DDBJ whole genome shotgun (WGS) entry which is preliminary data.</text>
</comment>
<feature type="transmembrane region" description="Helical" evidence="1">
    <location>
        <begin position="26"/>
        <end position="48"/>
    </location>
</feature>
<keyword evidence="1" id="KW-0812">Transmembrane</keyword>
<name>A0ABT1L1B2_9ACTN</name>
<evidence type="ECO:0008006" key="4">
    <source>
        <dbReference type="Google" id="ProtNLM"/>
    </source>
</evidence>
<keyword evidence="3" id="KW-1185">Reference proteome</keyword>
<proteinExistence type="predicted"/>
<dbReference type="RefSeq" id="WP_254182974.1">
    <property type="nucleotide sequence ID" value="NZ_JANARS010000009.1"/>
</dbReference>
<sequence length="97" mass="9849">MSAATPVPEKGTLSAARASRTPKNDITALFALGILLLVFGLGLMVGNWPGVEPGYFGPRETGNEGGAIVGALMAGVGQILLFIAIIATGVRLGIRAD</sequence>
<gene>
    <name evidence="2" type="ORF">NCI01_18565</name>
</gene>
<organism evidence="2 3">
    <name type="scientific">Nocardioides pinisoli</name>
    <dbReference type="NCBI Taxonomy" id="2950279"/>
    <lineage>
        <taxon>Bacteria</taxon>
        <taxon>Bacillati</taxon>
        <taxon>Actinomycetota</taxon>
        <taxon>Actinomycetes</taxon>
        <taxon>Propionibacteriales</taxon>
        <taxon>Nocardioidaceae</taxon>
        <taxon>Nocardioides</taxon>
    </lineage>
</organism>
<evidence type="ECO:0000313" key="2">
    <source>
        <dbReference type="EMBL" id="MCP3423815.1"/>
    </source>
</evidence>
<dbReference type="Proteomes" id="UP001204524">
    <property type="component" value="Unassembled WGS sequence"/>
</dbReference>
<reference evidence="2 3" key="1">
    <citation type="submission" date="2022-06" db="EMBL/GenBank/DDBJ databases">
        <authorList>
            <person name="So Y."/>
        </authorList>
    </citation>
    <scope>NUCLEOTIDE SEQUENCE [LARGE SCALE GENOMIC DNA]</scope>
    <source>
        <strain evidence="2 3">STR3</strain>
    </source>
</reference>
<accession>A0ABT1L1B2</accession>
<evidence type="ECO:0000313" key="3">
    <source>
        <dbReference type="Proteomes" id="UP001204524"/>
    </source>
</evidence>
<keyword evidence="1" id="KW-0472">Membrane</keyword>
<protein>
    <recommendedName>
        <fullName evidence="4">DUF4190 domain-containing protein</fullName>
    </recommendedName>
</protein>
<dbReference type="EMBL" id="JANARS010000009">
    <property type="protein sequence ID" value="MCP3423815.1"/>
    <property type="molecule type" value="Genomic_DNA"/>
</dbReference>
<feature type="transmembrane region" description="Helical" evidence="1">
    <location>
        <begin position="68"/>
        <end position="94"/>
    </location>
</feature>
<evidence type="ECO:0000256" key="1">
    <source>
        <dbReference type="SAM" id="Phobius"/>
    </source>
</evidence>
<keyword evidence="1" id="KW-1133">Transmembrane helix</keyword>